<gene>
    <name evidence="3" type="ORF">BLNAU_14525</name>
    <name evidence="2" type="ORF">BLNAU_17034</name>
</gene>
<reference evidence="2 4" key="1">
    <citation type="journal article" date="2022" name="bioRxiv">
        <title>Genomics of Preaxostyla Flagellates Illuminates Evolutionary Transitions and the Path Towards Mitochondrial Loss.</title>
        <authorList>
            <person name="Novak L.V.F."/>
            <person name="Treitli S.C."/>
            <person name="Pyrih J."/>
            <person name="Halakuc P."/>
            <person name="Pipaliya S.V."/>
            <person name="Vacek V."/>
            <person name="Brzon O."/>
            <person name="Soukal P."/>
            <person name="Eme L."/>
            <person name="Dacks J.B."/>
            <person name="Karnkowska A."/>
            <person name="Elias M."/>
            <person name="Hampl V."/>
        </authorList>
    </citation>
    <scope>NUCLEOTIDE SEQUENCE [LARGE SCALE GENOMIC DNA]</scope>
    <source>
        <strain evidence="2">NAU3</strain>
        <tissue evidence="2">Gut</tissue>
    </source>
</reference>
<evidence type="ECO:0000313" key="2">
    <source>
        <dbReference type="EMBL" id="KAK2947998.1"/>
    </source>
</evidence>
<feature type="compositionally biased region" description="Low complexity" evidence="1">
    <location>
        <begin position="127"/>
        <end position="142"/>
    </location>
</feature>
<evidence type="ECO:0000313" key="4">
    <source>
        <dbReference type="Proteomes" id="UP001281761"/>
    </source>
</evidence>
<accession>A0ABQ9X7Y4</accession>
<dbReference type="EMBL" id="JARBJD010000186">
    <property type="protein sequence ID" value="KAK2947998.1"/>
    <property type="molecule type" value="Genomic_DNA"/>
</dbReference>
<protein>
    <submittedName>
        <fullName evidence="2">Uncharacterized protein</fullName>
    </submittedName>
</protein>
<feature type="compositionally biased region" description="Basic and acidic residues" evidence="1">
    <location>
        <begin position="31"/>
        <end position="58"/>
    </location>
</feature>
<keyword evidence="4" id="KW-1185">Reference proteome</keyword>
<evidence type="ECO:0000256" key="1">
    <source>
        <dbReference type="SAM" id="MobiDB-lite"/>
    </source>
</evidence>
<comment type="caution">
    <text evidence="2">The sequence shown here is derived from an EMBL/GenBank/DDBJ whole genome shotgun (WGS) entry which is preliminary data.</text>
</comment>
<name>A0ABQ9X7Y4_9EUKA</name>
<dbReference type="EMBL" id="JARBJD010000134">
    <property type="protein sequence ID" value="KAK2950531.1"/>
    <property type="molecule type" value="Genomic_DNA"/>
</dbReference>
<dbReference type="Proteomes" id="UP001281761">
    <property type="component" value="Unassembled WGS sequence"/>
</dbReference>
<feature type="region of interest" description="Disordered" evidence="1">
    <location>
        <begin position="28"/>
        <end position="58"/>
    </location>
</feature>
<evidence type="ECO:0000313" key="3">
    <source>
        <dbReference type="EMBL" id="KAK2950531.1"/>
    </source>
</evidence>
<sequence length="173" mass="19397">MELAGSSDNQVFTIYFLLSTSSDISMSHKNRIGEDRAETTKRRREEESGTGQHQHDALVDLSSPLPVLRSPLVFDVPFQNPLQRSVEVCDWYTTLSDVDSNAMPRQFDEEQVNRLASPQEAQRSRQGRSSSSPLSAHAVSSLDPPNLENEIWCNSSEQFDTKVTCLYGWSDSG</sequence>
<proteinExistence type="predicted"/>
<feature type="region of interest" description="Disordered" evidence="1">
    <location>
        <begin position="109"/>
        <end position="143"/>
    </location>
</feature>
<organism evidence="2 4">
    <name type="scientific">Blattamonas nauphoetae</name>
    <dbReference type="NCBI Taxonomy" id="2049346"/>
    <lineage>
        <taxon>Eukaryota</taxon>
        <taxon>Metamonada</taxon>
        <taxon>Preaxostyla</taxon>
        <taxon>Oxymonadida</taxon>
        <taxon>Blattamonas</taxon>
    </lineage>
</organism>